<dbReference type="EMBL" id="AP022612">
    <property type="protein sequence ID" value="BBZ34891.1"/>
    <property type="molecule type" value="Genomic_DNA"/>
</dbReference>
<dbReference type="OrthoDB" id="2625323at2"/>
<reference evidence="1" key="1">
    <citation type="journal article" date="2019" name="Emerg. Microbes Infect.">
        <title>Comprehensive subspecies identification of 175 nontuberculous mycobacteria species based on 7547 genomic profiles.</title>
        <authorList>
            <person name="Matsumoto Y."/>
            <person name="Kinjo T."/>
            <person name="Motooka D."/>
            <person name="Nabeya D."/>
            <person name="Jung N."/>
            <person name="Uechi K."/>
            <person name="Horii T."/>
            <person name="Iida T."/>
            <person name="Fujita J."/>
            <person name="Nakamura S."/>
        </authorList>
    </citation>
    <scope>NUCLEOTIDE SEQUENCE [LARGE SCALE GENOMIC DNA]</scope>
    <source>
        <strain evidence="1">JCM 13671</strain>
    </source>
</reference>
<dbReference type="InterPro" id="IPR009081">
    <property type="entry name" value="PP-bd_ACP"/>
</dbReference>
<dbReference type="SUPFAM" id="SSF47336">
    <property type="entry name" value="ACP-like"/>
    <property type="match status" value="1"/>
</dbReference>
<protein>
    <submittedName>
        <fullName evidence="1">Acyl carrier protein</fullName>
    </submittedName>
</protein>
<evidence type="ECO:0000313" key="2">
    <source>
        <dbReference type="Proteomes" id="UP000466931"/>
    </source>
</evidence>
<name>A0A7I7Y193_9MYCO</name>
<dbReference type="PROSITE" id="PS50075">
    <property type="entry name" value="CARRIER"/>
    <property type="match status" value="1"/>
</dbReference>
<evidence type="ECO:0000313" key="1">
    <source>
        <dbReference type="EMBL" id="BBZ34891.1"/>
    </source>
</evidence>
<dbReference type="AlphaFoldDB" id="A0A7I7Y193"/>
<accession>A0A7I7Y193</accession>
<dbReference type="InterPro" id="IPR036736">
    <property type="entry name" value="ACP-like_sf"/>
</dbReference>
<proteinExistence type="predicted"/>
<organism evidence="1 2">
    <name type="scientific">Mycolicibacterium confluentis</name>
    <dbReference type="NCBI Taxonomy" id="28047"/>
    <lineage>
        <taxon>Bacteria</taxon>
        <taxon>Bacillati</taxon>
        <taxon>Actinomycetota</taxon>
        <taxon>Actinomycetes</taxon>
        <taxon>Mycobacteriales</taxon>
        <taxon>Mycobacteriaceae</taxon>
        <taxon>Mycolicibacterium</taxon>
    </lineage>
</organism>
<dbReference type="Gene3D" id="1.10.1200.10">
    <property type="entry name" value="ACP-like"/>
    <property type="match status" value="1"/>
</dbReference>
<gene>
    <name evidence="1" type="ORF">MCNF_34960</name>
</gene>
<dbReference type="Proteomes" id="UP000466931">
    <property type="component" value="Chromosome"/>
</dbReference>
<sequence>MDTKVRDDVVQFIISNYLFGDTGRVPADGDSLMEGGVIDSTGILELIEFLESHFGIEVSESETVPQNLDTIANLTQFVTAKKTVEELSA</sequence>
<reference evidence="1" key="2">
    <citation type="submission" date="2020-02" db="EMBL/GenBank/DDBJ databases">
        <authorList>
            <person name="Matsumoto Y."/>
            <person name="Motooka D."/>
            <person name="Nakamura S."/>
        </authorList>
    </citation>
    <scope>NUCLEOTIDE SEQUENCE</scope>
    <source>
        <strain evidence="1">JCM 13671</strain>
    </source>
</reference>
<keyword evidence="2" id="KW-1185">Reference proteome</keyword>